<feature type="compositionally biased region" description="Acidic residues" evidence="1">
    <location>
        <begin position="46"/>
        <end position="57"/>
    </location>
</feature>
<proteinExistence type="predicted"/>
<evidence type="ECO:0000256" key="1">
    <source>
        <dbReference type="SAM" id="MobiDB-lite"/>
    </source>
</evidence>
<feature type="region of interest" description="Disordered" evidence="1">
    <location>
        <begin position="695"/>
        <end position="722"/>
    </location>
</feature>
<sequence>MAHPDSSHGQNKPNANASARIAPKTYGKQPKPLPLQGIHFIRSDAEELPQDDEEEAIYQDLEAHARQRRREPDPEDSPLSEGELEYVYGRDASPVLSPSSSPRLPTSGSKTSTEPREKSLFVTPTRVPSDKERLAEPVSKLATKPRYQQAQQGASSANRRYPNNARSRPSFSKKTETKQRHRQLKRRLPVNELPLTDSPPAHRDIFRDTQSSFAGVETQDPIADPSSSGRKGRIPSIEDELEKPRALLTPHRKRLKIPLQNHKSKFDLLKKKGSRAKLARAFGVQSKLGDGFDVSERKVDHRRFTPRRRQNVPKSLMWGFGELEIKSGPLPDVKFEQSCSELQLVSAHEQERPNSMGTDQAGIRNPDDEYGYRCATTAASTSCQKAKRKVSFSDRILDDKTWARLSSVSAPKRAYSISSDDGESSEVEPDDDESEISANPDEDEGLIYEDHDSDNESHVESDDEGVMEELQARTPPSNQRARQSRIYWQPTSSSTGLHPPVNNKGMTLNFRKSDIQGMAMPRTPFNKRRMMEVNEMIMDEEDPDEMLDSEPAPPLPLSRPRSILRNPKPRYSHSSEANTRPEDTFANTRRNSMVNLEDSRYSTTAADRLQAADGTTKPIIIKQRTSDRHYARSQYFPKEVQVPDSDSAVPETSQARLHYGDEPQLDILKRSSEATWTSSESSLRIPRDLKTLTRTVSREHGTLSQAVRRRPSIPFRSPTKAR</sequence>
<gene>
    <name evidence="2" type="ORF">LECACI_7A002042</name>
</gene>
<organism evidence="2 3">
    <name type="scientific">Lecanosticta acicola</name>
    <dbReference type="NCBI Taxonomy" id="111012"/>
    <lineage>
        <taxon>Eukaryota</taxon>
        <taxon>Fungi</taxon>
        <taxon>Dikarya</taxon>
        <taxon>Ascomycota</taxon>
        <taxon>Pezizomycotina</taxon>
        <taxon>Dothideomycetes</taxon>
        <taxon>Dothideomycetidae</taxon>
        <taxon>Mycosphaerellales</taxon>
        <taxon>Mycosphaerellaceae</taxon>
        <taxon>Lecanosticta</taxon>
    </lineage>
</organism>
<feature type="compositionally biased region" description="Polar residues" evidence="1">
    <location>
        <begin position="7"/>
        <end position="17"/>
    </location>
</feature>
<dbReference type="AlphaFoldDB" id="A0AAI8YU54"/>
<feature type="region of interest" description="Disordered" evidence="1">
    <location>
        <begin position="407"/>
        <end position="527"/>
    </location>
</feature>
<accession>A0AAI8YU54</accession>
<name>A0AAI8YU54_9PEZI</name>
<feature type="compositionally biased region" description="Polar residues" evidence="1">
    <location>
        <begin position="146"/>
        <end position="158"/>
    </location>
</feature>
<keyword evidence="3" id="KW-1185">Reference proteome</keyword>
<feature type="compositionally biased region" description="Acidic residues" evidence="1">
    <location>
        <begin position="73"/>
        <end position="84"/>
    </location>
</feature>
<reference evidence="2" key="1">
    <citation type="submission" date="2023-11" db="EMBL/GenBank/DDBJ databases">
        <authorList>
            <person name="Alioto T."/>
            <person name="Alioto T."/>
            <person name="Gomez Garrido J."/>
        </authorList>
    </citation>
    <scope>NUCLEOTIDE SEQUENCE</scope>
</reference>
<feature type="compositionally biased region" description="Acidic residues" evidence="1">
    <location>
        <begin position="420"/>
        <end position="447"/>
    </location>
</feature>
<feature type="region of interest" description="Disordered" evidence="1">
    <location>
        <begin position="1"/>
        <end position="246"/>
    </location>
</feature>
<feature type="compositionally biased region" description="Basic residues" evidence="1">
    <location>
        <begin position="179"/>
        <end position="188"/>
    </location>
</feature>
<feature type="compositionally biased region" description="Basic and acidic residues" evidence="1">
    <location>
        <begin position="448"/>
        <end position="460"/>
    </location>
</feature>
<evidence type="ECO:0000313" key="2">
    <source>
        <dbReference type="EMBL" id="CAK3874634.1"/>
    </source>
</evidence>
<dbReference type="EMBL" id="CAVMBE010000008">
    <property type="protein sequence ID" value="CAK3874634.1"/>
    <property type="molecule type" value="Genomic_DNA"/>
</dbReference>
<comment type="caution">
    <text evidence="2">The sequence shown here is derived from an EMBL/GenBank/DDBJ whole genome shotgun (WGS) entry which is preliminary data.</text>
</comment>
<dbReference type="Proteomes" id="UP001296104">
    <property type="component" value="Unassembled WGS sequence"/>
</dbReference>
<feature type="region of interest" description="Disordered" evidence="1">
    <location>
        <begin position="543"/>
        <end position="593"/>
    </location>
</feature>
<feature type="region of interest" description="Disordered" evidence="1">
    <location>
        <begin position="346"/>
        <end position="370"/>
    </location>
</feature>
<feature type="compositionally biased region" description="Low complexity" evidence="1">
    <location>
        <begin position="93"/>
        <end position="109"/>
    </location>
</feature>
<evidence type="ECO:0000313" key="3">
    <source>
        <dbReference type="Proteomes" id="UP001296104"/>
    </source>
</evidence>
<protein>
    <submittedName>
        <fullName evidence="2">Uncharacterized protein</fullName>
    </submittedName>
</protein>